<comment type="caution">
    <text evidence="2">The sequence shown here is derived from an EMBL/GenBank/DDBJ whole genome shotgun (WGS) entry which is preliminary data.</text>
</comment>
<evidence type="ECO:0000313" key="3">
    <source>
        <dbReference type="Proteomes" id="UP000314294"/>
    </source>
</evidence>
<accession>A0A4Z2EI51</accession>
<organism evidence="2 3">
    <name type="scientific">Liparis tanakae</name>
    <name type="common">Tanaka's snailfish</name>
    <dbReference type="NCBI Taxonomy" id="230148"/>
    <lineage>
        <taxon>Eukaryota</taxon>
        <taxon>Metazoa</taxon>
        <taxon>Chordata</taxon>
        <taxon>Craniata</taxon>
        <taxon>Vertebrata</taxon>
        <taxon>Euteleostomi</taxon>
        <taxon>Actinopterygii</taxon>
        <taxon>Neopterygii</taxon>
        <taxon>Teleostei</taxon>
        <taxon>Neoteleostei</taxon>
        <taxon>Acanthomorphata</taxon>
        <taxon>Eupercaria</taxon>
        <taxon>Perciformes</taxon>
        <taxon>Cottioidei</taxon>
        <taxon>Cottales</taxon>
        <taxon>Liparidae</taxon>
        <taxon>Liparis</taxon>
    </lineage>
</organism>
<gene>
    <name evidence="2" type="ORF">EYF80_061601</name>
</gene>
<feature type="region of interest" description="Disordered" evidence="1">
    <location>
        <begin position="25"/>
        <end position="45"/>
    </location>
</feature>
<dbReference type="EMBL" id="SRLO01007110">
    <property type="protein sequence ID" value="TNN28250.1"/>
    <property type="molecule type" value="Genomic_DNA"/>
</dbReference>
<sequence>MLALPRWRDSVPGLSGDAFRREATGELGSSFTETAQHRERRIVSR</sequence>
<proteinExistence type="predicted"/>
<dbReference type="Proteomes" id="UP000314294">
    <property type="component" value="Unassembled WGS sequence"/>
</dbReference>
<reference evidence="2 3" key="1">
    <citation type="submission" date="2019-03" db="EMBL/GenBank/DDBJ databases">
        <title>First draft genome of Liparis tanakae, snailfish: a comprehensive survey of snailfish specific genes.</title>
        <authorList>
            <person name="Kim W."/>
            <person name="Song I."/>
            <person name="Jeong J.-H."/>
            <person name="Kim D."/>
            <person name="Kim S."/>
            <person name="Ryu S."/>
            <person name="Song J.Y."/>
            <person name="Lee S.K."/>
        </authorList>
    </citation>
    <scope>NUCLEOTIDE SEQUENCE [LARGE SCALE GENOMIC DNA]</scope>
    <source>
        <tissue evidence="2">Muscle</tissue>
    </source>
</reference>
<keyword evidence="3" id="KW-1185">Reference proteome</keyword>
<dbReference type="AlphaFoldDB" id="A0A4Z2EI51"/>
<protein>
    <submittedName>
        <fullName evidence="2">Uncharacterized protein</fullName>
    </submittedName>
</protein>
<evidence type="ECO:0000256" key="1">
    <source>
        <dbReference type="SAM" id="MobiDB-lite"/>
    </source>
</evidence>
<evidence type="ECO:0000313" key="2">
    <source>
        <dbReference type="EMBL" id="TNN28250.1"/>
    </source>
</evidence>
<name>A0A4Z2EI51_9TELE</name>